<keyword evidence="3" id="KW-1185">Reference proteome</keyword>
<dbReference type="EMBL" id="SNQI01000001">
    <property type="protein sequence ID" value="TEW76717.1"/>
    <property type="molecule type" value="Genomic_DNA"/>
</dbReference>
<dbReference type="Proteomes" id="UP000298517">
    <property type="component" value="Unassembled WGS sequence"/>
</dbReference>
<protein>
    <submittedName>
        <fullName evidence="2">CAP domain-containing protein</fullName>
    </submittedName>
</protein>
<gene>
    <name evidence="2" type="ORF">E2488_02385</name>
</gene>
<dbReference type="SUPFAM" id="SSF55797">
    <property type="entry name" value="PR-1-like"/>
    <property type="match status" value="1"/>
</dbReference>
<dbReference type="Pfam" id="PF00188">
    <property type="entry name" value="CAP"/>
    <property type="match status" value="1"/>
</dbReference>
<comment type="caution">
    <text evidence="2">The sequence shown here is derived from an EMBL/GenBank/DDBJ whole genome shotgun (WGS) entry which is preliminary data.</text>
</comment>
<reference evidence="2 3" key="1">
    <citation type="journal article" date="2011" name="J. Microbiol.">
        <title>Gramella jeungdoensis sp. nov., isolated from a solar saltern in Korea.</title>
        <authorList>
            <person name="Joung Y."/>
            <person name="Kim H."/>
            <person name="Jang T."/>
            <person name="Ahn T.S."/>
            <person name="Joh K."/>
        </authorList>
    </citation>
    <scope>NUCLEOTIDE SEQUENCE [LARGE SCALE GENOMIC DNA]</scope>
    <source>
        <strain evidence="2 3">KCTC 23123</strain>
    </source>
</reference>
<proteinExistence type="predicted"/>
<dbReference type="PANTHER" id="PTHR31157">
    <property type="entry name" value="SCP DOMAIN-CONTAINING PROTEIN"/>
    <property type="match status" value="1"/>
</dbReference>
<accession>A0A4Y8AW21</accession>
<dbReference type="RefSeq" id="WP_134246727.1">
    <property type="nucleotide sequence ID" value="NZ_SNQI01000001.1"/>
</dbReference>
<dbReference type="InterPro" id="IPR035940">
    <property type="entry name" value="CAP_sf"/>
</dbReference>
<feature type="domain" description="SCP" evidence="1">
    <location>
        <begin position="48"/>
        <end position="158"/>
    </location>
</feature>
<dbReference type="CDD" id="cd05379">
    <property type="entry name" value="CAP_bacterial"/>
    <property type="match status" value="1"/>
</dbReference>
<dbReference type="Gene3D" id="3.40.33.10">
    <property type="entry name" value="CAP"/>
    <property type="match status" value="1"/>
</dbReference>
<dbReference type="InterPro" id="IPR014044">
    <property type="entry name" value="CAP_dom"/>
</dbReference>
<evidence type="ECO:0000313" key="3">
    <source>
        <dbReference type="Proteomes" id="UP000298517"/>
    </source>
</evidence>
<evidence type="ECO:0000313" key="2">
    <source>
        <dbReference type="EMBL" id="TEW76717.1"/>
    </source>
</evidence>
<organism evidence="2 3">
    <name type="scientific">Gramella jeungdoensis</name>
    <dbReference type="NCBI Taxonomy" id="708091"/>
    <lineage>
        <taxon>Bacteria</taxon>
        <taxon>Pseudomonadati</taxon>
        <taxon>Bacteroidota</taxon>
        <taxon>Flavobacteriia</taxon>
        <taxon>Flavobacteriales</taxon>
        <taxon>Flavobacteriaceae</taxon>
        <taxon>Christiangramia</taxon>
    </lineage>
</organism>
<sequence>MKTILNKLAIVLFVSTLYISCATEDDGIYFNKTTETKATYSPIEDEILNLVNQYREEQGLTTLSRLNFISSVAKTHTSYMVEVGKVNHDNFPERHEKLVNNAQAISVGENVAYGYNSGESVVKAWLNSPSHKEIIEDKTFTHFGISTEKDANGRNYFTHIFINK</sequence>
<dbReference type="PANTHER" id="PTHR31157:SF1">
    <property type="entry name" value="SCP DOMAIN-CONTAINING PROTEIN"/>
    <property type="match status" value="1"/>
</dbReference>
<evidence type="ECO:0000259" key="1">
    <source>
        <dbReference type="Pfam" id="PF00188"/>
    </source>
</evidence>
<name>A0A4Y8AW21_9FLAO</name>
<dbReference type="OrthoDB" id="982527at2"/>
<dbReference type="AlphaFoldDB" id="A0A4Y8AW21"/>